<evidence type="ECO:0000256" key="3">
    <source>
        <dbReference type="ARBA" id="ARBA00022898"/>
    </source>
</evidence>
<dbReference type="InterPro" id="IPR006233">
    <property type="entry name" value="Cys_b_lyase_bac"/>
</dbReference>
<proteinExistence type="inferred from homology"/>
<dbReference type="SUPFAM" id="SSF53383">
    <property type="entry name" value="PLP-dependent transferases"/>
    <property type="match status" value="1"/>
</dbReference>
<dbReference type="Gene3D" id="3.90.1150.10">
    <property type="entry name" value="Aspartate Aminotransferase, domain 1"/>
    <property type="match status" value="1"/>
</dbReference>
<dbReference type="Gene3D" id="3.40.640.10">
    <property type="entry name" value="Type I PLP-dependent aspartate aminotransferase-like (Major domain)"/>
    <property type="match status" value="1"/>
</dbReference>
<evidence type="ECO:0000256" key="6">
    <source>
        <dbReference type="ARBA" id="ARBA00047517"/>
    </source>
</evidence>
<evidence type="ECO:0000313" key="9">
    <source>
        <dbReference type="EMBL" id="MBR9727746.1"/>
    </source>
</evidence>
<dbReference type="GO" id="GO:0016829">
    <property type="term" value="F:lyase activity"/>
    <property type="evidence" value="ECO:0007669"/>
    <property type="project" value="UniProtKB-KW"/>
</dbReference>
<comment type="pathway">
    <text evidence="5">Amino-acid biosynthesis; L-methionine biosynthesis via de novo pathway; L-homocysteine from L-cystathionine: step 1/1.</text>
</comment>
<keyword evidence="10" id="KW-1185">Reference proteome</keyword>
<dbReference type="InterPro" id="IPR054542">
    <property type="entry name" value="Cys_met_metab_PP"/>
</dbReference>
<dbReference type="Pfam" id="PF01053">
    <property type="entry name" value="Cys_Met_Meta_PP"/>
    <property type="match status" value="1"/>
</dbReference>
<comment type="cofactor">
    <cofactor evidence="1 8">
        <name>pyridoxal 5'-phosphate</name>
        <dbReference type="ChEBI" id="CHEBI:597326"/>
    </cofactor>
</comment>
<reference evidence="9 10" key="1">
    <citation type="submission" date="2020-02" db="EMBL/GenBank/DDBJ databases">
        <title>Shewanella WXL01 sp. nov., a marine bacterium isolated from green algae in Luhuitou Fringing Reef (Northern South China Sea).</title>
        <authorList>
            <person name="Wang X."/>
        </authorList>
    </citation>
    <scope>NUCLEOTIDE SEQUENCE [LARGE SCALE GENOMIC DNA]</scope>
    <source>
        <strain evidence="9 10">MCCC 1A01895</strain>
    </source>
</reference>
<protein>
    <submittedName>
        <fullName evidence="9">Cystathionine beta-lyase</fullName>
        <ecNumber evidence="9">4.4.1.8</ecNumber>
    </submittedName>
</protein>
<evidence type="ECO:0000313" key="10">
    <source>
        <dbReference type="Proteomes" id="UP000811844"/>
    </source>
</evidence>
<dbReference type="RefSeq" id="WP_153663853.1">
    <property type="nucleotide sequence ID" value="NZ_JAAIKR010000005.1"/>
</dbReference>
<comment type="caution">
    <text evidence="9">The sequence shown here is derived from an EMBL/GenBank/DDBJ whole genome shotgun (WGS) entry which is preliminary data.</text>
</comment>
<comment type="similarity">
    <text evidence="2 8">Belongs to the trans-sulfuration enzymes family.</text>
</comment>
<dbReference type="InterPro" id="IPR015421">
    <property type="entry name" value="PyrdxlP-dep_Trfase_major"/>
</dbReference>
<dbReference type="InterPro" id="IPR015424">
    <property type="entry name" value="PyrdxlP-dep_Trfase"/>
</dbReference>
<accession>A0ABS5I1H0</accession>
<dbReference type="CDD" id="cd00614">
    <property type="entry name" value="CGS_like"/>
    <property type="match status" value="1"/>
</dbReference>
<dbReference type="PANTHER" id="PTHR43500">
    <property type="entry name" value="CYSTATHIONINE BETA-LYASE-RELATED"/>
    <property type="match status" value="1"/>
</dbReference>
<sequence>MSNKDQLATQIVSTGRDKKYTKGIINPPVFRASTVVFNTMDEMRYAIKNKTNGEMFYGRRGTPTHFAFQQAISELEGGFGTALYPSGAGAISGALLSFLSQGDHLLMVDSVYEPTRDLCDKLLAGYGVETTYYDPLIGADISKLIRPNTKVIFLESPGSITMEIQDVPAICRIAKQHNIITMLDNTWASPINCRPFEMGIDISIQAATKYIVGHSDVMIGTATANETHWPRLREHSYLMGLTTSPDDVYLANRGLRTLGVRLAQHNKNALKVANWLANRPEVDHVRHPAFDTCPGHEFFERDFISGNGLFSFVLKQGNLASVTAFVEDMKHFKMGFSWGGFESLVLGYFGLDKIRTATHWDSSKPLIRLHIGLEDTDDLIADLEQAFARFNSKLNANTK</sequence>
<evidence type="ECO:0000256" key="8">
    <source>
        <dbReference type="RuleBase" id="RU362118"/>
    </source>
</evidence>
<evidence type="ECO:0000256" key="1">
    <source>
        <dbReference type="ARBA" id="ARBA00001933"/>
    </source>
</evidence>
<evidence type="ECO:0000256" key="7">
    <source>
        <dbReference type="ARBA" id="ARBA00047625"/>
    </source>
</evidence>
<name>A0ABS5I1H0_9GAMM</name>
<keyword evidence="4 9" id="KW-0456">Lyase</keyword>
<comment type="catalytic activity">
    <reaction evidence="6">
        <text>L,L-cystathionine + H2O = L-homocysteine + pyruvate + NH4(+)</text>
        <dbReference type="Rhea" id="RHEA:13965"/>
        <dbReference type="ChEBI" id="CHEBI:15361"/>
        <dbReference type="ChEBI" id="CHEBI:15377"/>
        <dbReference type="ChEBI" id="CHEBI:28938"/>
        <dbReference type="ChEBI" id="CHEBI:58161"/>
        <dbReference type="ChEBI" id="CHEBI:58199"/>
    </reaction>
</comment>
<dbReference type="NCBIfam" id="TIGR01324">
    <property type="entry name" value="cysta_beta_ly_B"/>
    <property type="match status" value="1"/>
</dbReference>
<dbReference type="NCBIfam" id="NF006538">
    <property type="entry name" value="PRK09028.1"/>
    <property type="match status" value="1"/>
</dbReference>
<keyword evidence="3 8" id="KW-0663">Pyridoxal phosphate</keyword>
<dbReference type="PROSITE" id="PS00868">
    <property type="entry name" value="CYS_MET_METAB_PP"/>
    <property type="match status" value="1"/>
</dbReference>
<dbReference type="PIRSF" id="PIRSF001434">
    <property type="entry name" value="CGS"/>
    <property type="match status" value="1"/>
</dbReference>
<organism evidence="9 10">
    <name type="scientific">Shewanella intestini</name>
    <dbReference type="NCBI Taxonomy" id="2017544"/>
    <lineage>
        <taxon>Bacteria</taxon>
        <taxon>Pseudomonadati</taxon>
        <taxon>Pseudomonadota</taxon>
        <taxon>Gammaproteobacteria</taxon>
        <taxon>Alteromonadales</taxon>
        <taxon>Shewanellaceae</taxon>
        <taxon>Shewanella</taxon>
    </lineage>
</organism>
<evidence type="ECO:0000256" key="5">
    <source>
        <dbReference type="ARBA" id="ARBA00046315"/>
    </source>
</evidence>
<dbReference type="EMBL" id="JAAIKR010000005">
    <property type="protein sequence ID" value="MBR9727746.1"/>
    <property type="molecule type" value="Genomic_DNA"/>
</dbReference>
<dbReference type="Proteomes" id="UP000811844">
    <property type="component" value="Unassembled WGS sequence"/>
</dbReference>
<evidence type="ECO:0000256" key="2">
    <source>
        <dbReference type="ARBA" id="ARBA00009077"/>
    </source>
</evidence>
<dbReference type="EC" id="4.4.1.8" evidence="9"/>
<dbReference type="InterPro" id="IPR015422">
    <property type="entry name" value="PyrdxlP-dep_Trfase_small"/>
</dbReference>
<gene>
    <name evidence="9" type="ORF">G3R48_07075</name>
</gene>
<comment type="catalytic activity">
    <reaction evidence="7">
        <text>an S-substituted L-cysteine + H2O = a thiol + pyruvate + NH4(+)</text>
        <dbReference type="Rhea" id="RHEA:18121"/>
        <dbReference type="ChEBI" id="CHEBI:15361"/>
        <dbReference type="ChEBI" id="CHEBI:15377"/>
        <dbReference type="ChEBI" id="CHEBI:28938"/>
        <dbReference type="ChEBI" id="CHEBI:29256"/>
        <dbReference type="ChEBI" id="CHEBI:58717"/>
        <dbReference type="EC" id="4.4.1.13"/>
    </reaction>
</comment>
<evidence type="ECO:0000256" key="4">
    <source>
        <dbReference type="ARBA" id="ARBA00023239"/>
    </source>
</evidence>
<dbReference type="PANTHER" id="PTHR43500:SF1">
    <property type="entry name" value="CYSTATHIONINE BETA-LYASE-RELATED"/>
    <property type="match status" value="1"/>
</dbReference>
<dbReference type="InterPro" id="IPR000277">
    <property type="entry name" value="Cys/Met-Metab_PyrdxlP-dep_enz"/>
</dbReference>